<feature type="transmembrane region" description="Helical" evidence="3">
    <location>
        <begin position="514"/>
        <end position="536"/>
    </location>
</feature>
<evidence type="ECO:0000259" key="4">
    <source>
        <dbReference type="Pfam" id="PF00535"/>
    </source>
</evidence>
<dbReference type="EMBL" id="VSSQ01000055">
    <property type="protein sequence ID" value="MPL70838.1"/>
    <property type="molecule type" value="Genomic_DNA"/>
</dbReference>
<gene>
    <name evidence="5" type="ORF">SDC9_16600</name>
</gene>
<feature type="transmembrane region" description="Helical" evidence="3">
    <location>
        <begin position="471"/>
        <end position="494"/>
    </location>
</feature>
<evidence type="ECO:0000256" key="2">
    <source>
        <dbReference type="ARBA" id="ARBA00022679"/>
    </source>
</evidence>
<dbReference type="SUPFAM" id="SSF53448">
    <property type="entry name" value="Nucleotide-diphospho-sugar transferases"/>
    <property type="match status" value="1"/>
</dbReference>
<name>A0A644TV12_9ZZZZ</name>
<dbReference type="InterPro" id="IPR029044">
    <property type="entry name" value="Nucleotide-diphossugar_trans"/>
</dbReference>
<keyword evidence="3" id="KW-1133">Transmembrane helix</keyword>
<sequence>MKLDVEYILLAAAFLVWLDIIIVLRVLANKTSLALDEEGRQKGYADLASVFKVEKSKKRKIARRFFDLYLKLAQSIELPGEEREKLLQNEEIQRERAKLLRRIKSPISYRRKNAALGLGILADEEARTSLEQALAEEKDAPTKLVIANALADIGDFRSLSFLAESLLGAKRWYRDKVNMLIASFGKEALFPLRAYVERHEFELVELFVDMAGKIICGDLREYLAALLSGAPEALAALERGVVLDREGAPAEAGADKEFLVANYRRIITKAAENLETFHPETLNDPVFLESKENLVRNIAIRSLGNANSQGNVDALLGYLAHPSSGSAAQEGLVRILEAHSRFIPGVVKVFESTKNEAVQRRLAEVLAGRIEYFIVRLTSAGAPAAERLIRTLLSMGKASEILEFLKLNKDEGIETKLLDILCQEAAQNAVVETECRRYLPDRLLERCALTRLPPLTVSREEKKDVKMIRSLYLILAMAIFFFPFLYLLRYWGLLLKAPFIDQLQTFVVDFNSDFAWYSIIVNLGYLVLLALSWVMVRTETRLWNLKTMKLLFKPRMLPSVSIIAPAFNEEKTIIQSANSLLNLKYDDYELVIVNDGSKDGTLKTLVEYFKLRRTDQSYTERLKTSPLLGIYRNPLLPRLVVVDKVNGGKADSLNAGINIAKKEYFCGIDADSLLEPEALLKVAALTLDHGVETPALGGNIFPINGCDVDRGYLDRISLPKNRLAALQTIEYLRAFMCGRLGWARLNSLLIISGAFGLFRRERVIAVGGYMSAQERYGKGTVGEDMELVVRIARLMRKKKQKFRIGYAYNANCWTEVPESIKILKRQRDRWHRGLIDIMFFHRKLLFNPAFGTMGLVAMPYFLIFEMIGPLFEIQGYFMVLIAAIFGLISAKLALLLFTATILLGILISMSSILIAERQVSYFNYKDTLKLLAMAFLENFGPRQVFSMWRVLGYFSAMKKPKGWGIMERKGFAQGKSS</sequence>
<dbReference type="CDD" id="cd06423">
    <property type="entry name" value="CESA_like"/>
    <property type="match status" value="1"/>
</dbReference>
<proteinExistence type="predicted"/>
<accession>A0A644TV12</accession>
<keyword evidence="3" id="KW-0472">Membrane</keyword>
<feature type="domain" description="Glycosyltransferase 2-like" evidence="4">
    <location>
        <begin position="561"/>
        <end position="691"/>
    </location>
</feature>
<dbReference type="PANTHER" id="PTHR43630">
    <property type="entry name" value="POLY-BETA-1,6-N-ACETYL-D-GLUCOSAMINE SYNTHASE"/>
    <property type="match status" value="1"/>
</dbReference>
<organism evidence="5">
    <name type="scientific">bioreactor metagenome</name>
    <dbReference type="NCBI Taxonomy" id="1076179"/>
    <lineage>
        <taxon>unclassified sequences</taxon>
        <taxon>metagenomes</taxon>
        <taxon>ecological metagenomes</taxon>
    </lineage>
</organism>
<dbReference type="InterPro" id="IPR016024">
    <property type="entry name" value="ARM-type_fold"/>
</dbReference>
<evidence type="ECO:0000256" key="3">
    <source>
        <dbReference type="SAM" id="Phobius"/>
    </source>
</evidence>
<dbReference type="Gene3D" id="3.90.550.10">
    <property type="entry name" value="Spore Coat Polysaccharide Biosynthesis Protein SpsA, Chain A"/>
    <property type="match status" value="1"/>
</dbReference>
<keyword evidence="1" id="KW-0328">Glycosyltransferase</keyword>
<feature type="transmembrane region" description="Helical" evidence="3">
    <location>
        <begin position="876"/>
        <end position="907"/>
    </location>
</feature>
<keyword evidence="3" id="KW-0812">Transmembrane</keyword>
<keyword evidence="2" id="KW-0808">Transferase</keyword>
<feature type="transmembrane region" description="Helical" evidence="3">
    <location>
        <begin position="844"/>
        <end position="864"/>
    </location>
</feature>
<dbReference type="Gene3D" id="1.25.10.10">
    <property type="entry name" value="Leucine-rich Repeat Variant"/>
    <property type="match status" value="1"/>
</dbReference>
<feature type="transmembrane region" description="Helical" evidence="3">
    <location>
        <begin position="6"/>
        <end position="28"/>
    </location>
</feature>
<evidence type="ECO:0000313" key="5">
    <source>
        <dbReference type="EMBL" id="MPL70838.1"/>
    </source>
</evidence>
<protein>
    <recommendedName>
        <fullName evidence="4">Glycosyltransferase 2-like domain-containing protein</fullName>
    </recommendedName>
</protein>
<reference evidence="5" key="1">
    <citation type="submission" date="2019-08" db="EMBL/GenBank/DDBJ databases">
        <authorList>
            <person name="Kucharzyk K."/>
            <person name="Murdoch R.W."/>
            <person name="Higgins S."/>
            <person name="Loffler F."/>
        </authorList>
    </citation>
    <scope>NUCLEOTIDE SEQUENCE</scope>
</reference>
<evidence type="ECO:0000256" key="1">
    <source>
        <dbReference type="ARBA" id="ARBA00022676"/>
    </source>
</evidence>
<dbReference type="GO" id="GO:0016757">
    <property type="term" value="F:glycosyltransferase activity"/>
    <property type="evidence" value="ECO:0007669"/>
    <property type="project" value="UniProtKB-KW"/>
</dbReference>
<dbReference type="Pfam" id="PF00535">
    <property type="entry name" value="Glycos_transf_2"/>
    <property type="match status" value="1"/>
</dbReference>
<dbReference type="AlphaFoldDB" id="A0A644TV12"/>
<dbReference type="InterPro" id="IPR001173">
    <property type="entry name" value="Glyco_trans_2-like"/>
</dbReference>
<dbReference type="InterPro" id="IPR011989">
    <property type="entry name" value="ARM-like"/>
</dbReference>
<dbReference type="SUPFAM" id="SSF48371">
    <property type="entry name" value="ARM repeat"/>
    <property type="match status" value="2"/>
</dbReference>
<dbReference type="PANTHER" id="PTHR43630:SF1">
    <property type="entry name" value="POLY-BETA-1,6-N-ACETYL-D-GLUCOSAMINE SYNTHASE"/>
    <property type="match status" value="1"/>
</dbReference>
<comment type="caution">
    <text evidence="5">The sequence shown here is derived from an EMBL/GenBank/DDBJ whole genome shotgun (WGS) entry which is preliminary data.</text>
</comment>